<dbReference type="FunFam" id="3.10.170.20:FF:000007">
    <property type="entry name" value="Leishmanolysin-like peptidase"/>
    <property type="match status" value="1"/>
</dbReference>
<keyword evidence="2 10" id="KW-0645">Protease</keyword>
<keyword evidence="11" id="KW-1133">Transmembrane helix</keyword>
<comment type="cofactor">
    <cofactor evidence="9 10">
        <name>Zn(2+)</name>
        <dbReference type="ChEBI" id="CHEBI:29105"/>
    </cofactor>
    <text evidence="9 10">Binds 1 zinc ion per subunit.</text>
</comment>
<dbReference type="GO" id="GO:0016020">
    <property type="term" value="C:membrane"/>
    <property type="evidence" value="ECO:0007669"/>
    <property type="project" value="InterPro"/>
</dbReference>
<evidence type="ECO:0000256" key="8">
    <source>
        <dbReference type="PIRSR" id="PIRSR601577-1"/>
    </source>
</evidence>
<evidence type="ECO:0000256" key="6">
    <source>
        <dbReference type="ARBA" id="ARBA00023049"/>
    </source>
</evidence>
<keyword evidence="11" id="KW-0812">Transmembrane</keyword>
<feature type="binding site" evidence="9">
    <location>
        <position position="365"/>
    </location>
    <ligand>
        <name>Zn(2+)</name>
        <dbReference type="ChEBI" id="CHEBI:29105"/>
        <note>catalytic</note>
    </ligand>
</feature>
<evidence type="ECO:0000256" key="7">
    <source>
        <dbReference type="ARBA" id="ARBA00039717"/>
    </source>
</evidence>
<keyword evidence="12" id="KW-1185">Reference proteome</keyword>
<evidence type="ECO:0000256" key="9">
    <source>
        <dbReference type="PIRSR" id="PIRSR601577-2"/>
    </source>
</evidence>
<dbReference type="PANTHER" id="PTHR10942">
    <property type="entry name" value="LEISHMANOLYSIN-LIKE PEPTIDASE"/>
    <property type="match status" value="1"/>
</dbReference>
<protein>
    <recommendedName>
        <fullName evidence="7 10">Leishmanolysin-like peptidase</fullName>
        <ecNumber evidence="10">3.4.24.-</ecNumber>
    </recommendedName>
</protein>
<evidence type="ECO:0000256" key="4">
    <source>
        <dbReference type="ARBA" id="ARBA00022801"/>
    </source>
</evidence>
<evidence type="ECO:0000256" key="5">
    <source>
        <dbReference type="ARBA" id="ARBA00022833"/>
    </source>
</evidence>
<keyword evidence="5 9" id="KW-0862">Zinc</keyword>
<comment type="similarity">
    <text evidence="1 10">Belongs to the peptidase M8 family.</text>
</comment>
<evidence type="ECO:0000256" key="11">
    <source>
        <dbReference type="SAM" id="Phobius"/>
    </source>
</evidence>
<dbReference type="EC" id="3.4.24.-" evidence="10"/>
<feature type="binding site" evidence="9">
    <location>
        <position position="258"/>
    </location>
    <ligand>
        <name>Zn(2+)</name>
        <dbReference type="ChEBI" id="CHEBI:29105"/>
        <note>catalytic</note>
    </ligand>
</feature>
<keyword evidence="11" id="KW-0472">Membrane</keyword>
<dbReference type="WBParaSite" id="ACRNAN_scaffold1422.g19847.t1">
    <property type="protein sequence ID" value="ACRNAN_scaffold1422.g19847.t1"/>
    <property type="gene ID" value="ACRNAN_scaffold1422.g19847"/>
</dbReference>
<organism evidence="12 13">
    <name type="scientific">Acrobeloides nanus</name>
    <dbReference type="NCBI Taxonomy" id="290746"/>
    <lineage>
        <taxon>Eukaryota</taxon>
        <taxon>Metazoa</taxon>
        <taxon>Ecdysozoa</taxon>
        <taxon>Nematoda</taxon>
        <taxon>Chromadorea</taxon>
        <taxon>Rhabditida</taxon>
        <taxon>Tylenchina</taxon>
        <taxon>Cephalobomorpha</taxon>
        <taxon>Cephaloboidea</taxon>
        <taxon>Cephalobidae</taxon>
        <taxon>Acrobeloides</taxon>
    </lineage>
</organism>
<name>A0A914CTV2_9BILA</name>
<reference evidence="13" key="1">
    <citation type="submission" date="2022-11" db="UniProtKB">
        <authorList>
            <consortium name="WormBaseParasite"/>
        </authorList>
    </citation>
    <scope>IDENTIFICATION</scope>
</reference>
<dbReference type="FunFam" id="3.90.132.10:FF:000001">
    <property type="entry name" value="leishmanolysin-like peptidase isoform X2"/>
    <property type="match status" value="1"/>
</dbReference>
<dbReference type="GO" id="GO:0005737">
    <property type="term" value="C:cytoplasm"/>
    <property type="evidence" value="ECO:0007669"/>
    <property type="project" value="TreeGrafter"/>
</dbReference>
<evidence type="ECO:0000313" key="13">
    <source>
        <dbReference type="WBParaSite" id="ACRNAN_scaffold1422.g19847.t1"/>
    </source>
</evidence>
<evidence type="ECO:0000256" key="2">
    <source>
        <dbReference type="ARBA" id="ARBA00022670"/>
    </source>
</evidence>
<dbReference type="Gene3D" id="2.10.55.10">
    <property type="entry name" value="Leishmanolysin domain 3"/>
    <property type="match status" value="1"/>
</dbReference>
<dbReference type="Pfam" id="PF01457">
    <property type="entry name" value="Peptidase_M8"/>
    <property type="match status" value="1"/>
</dbReference>
<accession>A0A914CTV2</accession>
<dbReference type="GO" id="GO:0046872">
    <property type="term" value="F:metal ion binding"/>
    <property type="evidence" value="ECO:0007669"/>
    <property type="project" value="UniProtKB-KW"/>
</dbReference>
<dbReference type="AlphaFoldDB" id="A0A914CTV2"/>
<dbReference type="PANTHER" id="PTHR10942:SF0">
    <property type="entry name" value="LEISHMANOLYSIN-LIKE PEPTIDASE"/>
    <property type="match status" value="1"/>
</dbReference>
<feature type="binding site" evidence="9">
    <location>
        <position position="262"/>
    </location>
    <ligand>
        <name>Zn(2+)</name>
        <dbReference type="ChEBI" id="CHEBI:29105"/>
        <note>catalytic</note>
    </ligand>
</feature>
<dbReference type="GO" id="GO:0004222">
    <property type="term" value="F:metalloendopeptidase activity"/>
    <property type="evidence" value="ECO:0007669"/>
    <property type="project" value="UniProtKB-UniRule"/>
</dbReference>
<dbReference type="SUPFAM" id="SSF55486">
    <property type="entry name" value="Metalloproteases ('zincins'), catalytic domain"/>
    <property type="match status" value="1"/>
</dbReference>
<dbReference type="InterPro" id="IPR001577">
    <property type="entry name" value="Peptidase_M8"/>
</dbReference>
<proteinExistence type="inferred from homology"/>
<keyword evidence="4 10" id="KW-0378">Hydrolase</keyword>
<dbReference type="Gene3D" id="3.90.132.10">
    <property type="entry name" value="Leishmanolysin , domain 2"/>
    <property type="match status" value="1"/>
</dbReference>
<dbReference type="Proteomes" id="UP000887540">
    <property type="component" value="Unplaced"/>
</dbReference>
<dbReference type="Gene3D" id="3.10.170.20">
    <property type="match status" value="1"/>
</dbReference>
<keyword evidence="6 9" id="KW-0482">Metalloprotease</keyword>
<dbReference type="GO" id="GO:0007155">
    <property type="term" value="P:cell adhesion"/>
    <property type="evidence" value="ECO:0007669"/>
    <property type="project" value="InterPro"/>
</dbReference>
<sequence length="655" mass="74656">MRHFSVIFENVAAVFGSLVILLYFSFIGILSTSYGLPCSYQVPNQDDIIFGVPLVNDPKPHHKRISRDAPFEASFKHLRIHLYFDPKSIDPLPIDKQIFINSTLLPQAIGFWENALLVRRSKTPIRLSRKCKSNHYYLEPGLLHPSCVDRCKEVTNCGEVAIPDNHLFHCRYCSLPNPLSCVSSGPGDGAGVSNTDFLLYVSSVDSLRCQNEDTIAYAAHCQQEAELDRPIAGHVNICPDALSTHAHDQEILLSTIKHEILHALGFSAGLYAFFRDAEGRPRTKRNRYNRPISFNRERGYYDADENTIKTIVREDWWTATGTMSHPVHLIVTEKVQDEARKHFGCNKLEGAELENQGGDGTALTHWEKRLFENEAMTGTHTQNPVYSRITLALMEDSGWYKANYDAAEYLHWGKDLGCDFSMKSCGDWIRMMIEKKLPTSPFCHDIKHDGKKSLATTRCTDQRDSLALCNLVPYKKPLPPDYRNFASLTGVRKEGVQYYGGSVELADFCPYNQEFEWKMMNSTDRRDSRCELEGNSPPEETNSIMEVYGENARCFDLVSTWTERKCGRVKTYTQYMAGCYGFLCIDGRLHIQIFNSTNVYTCFYTGQIVHIRQIVNGWLREGSIRCPPCTEICNDDQWVDRYVSQDSDMEKVGCL</sequence>
<keyword evidence="3 9" id="KW-0479">Metal-binding</keyword>
<evidence type="ECO:0000256" key="10">
    <source>
        <dbReference type="RuleBase" id="RU366077"/>
    </source>
</evidence>
<dbReference type="Gene3D" id="2.30.34.10">
    <property type="entry name" value="Leishmanolysin domain 4"/>
    <property type="match status" value="1"/>
</dbReference>
<feature type="active site" evidence="8">
    <location>
        <position position="259"/>
    </location>
</feature>
<evidence type="ECO:0000256" key="1">
    <source>
        <dbReference type="ARBA" id="ARBA00005860"/>
    </source>
</evidence>
<evidence type="ECO:0000313" key="12">
    <source>
        <dbReference type="Proteomes" id="UP000887540"/>
    </source>
</evidence>
<feature type="transmembrane region" description="Helical" evidence="11">
    <location>
        <begin position="12"/>
        <end position="36"/>
    </location>
</feature>
<dbReference type="GO" id="GO:0006508">
    <property type="term" value="P:proteolysis"/>
    <property type="evidence" value="ECO:0007669"/>
    <property type="project" value="UniProtKB-KW"/>
</dbReference>
<evidence type="ECO:0000256" key="3">
    <source>
        <dbReference type="ARBA" id="ARBA00022723"/>
    </source>
</evidence>